<name>A0A9D2G2R8_9LACT</name>
<keyword evidence="1" id="KW-0472">Membrane</keyword>
<evidence type="ECO:0000313" key="2">
    <source>
        <dbReference type="EMBL" id="HIZ71065.1"/>
    </source>
</evidence>
<feature type="transmembrane region" description="Helical" evidence="1">
    <location>
        <begin position="188"/>
        <end position="215"/>
    </location>
</feature>
<dbReference type="PANTHER" id="PTHR38454:SF1">
    <property type="entry name" value="INTEGRAL MEMBRANE PROTEIN"/>
    <property type="match status" value="1"/>
</dbReference>
<feature type="transmembrane region" description="Helical" evidence="1">
    <location>
        <begin position="878"/>
        <end position="899"/>
    </location>
</feature>
<feature type="transmembrane region" description="Helical" evidence="1">
    <location>
        <begin position="282"/>
        <end position="311"/>
    </location>
</feature>
<feature type="transmembrane region" description="Helical" evidence="1">
    <location>
        <begin position="382"/>
        <end position="400"/>
    </location>
</feature>
<dbReference type="InterPro" id="IPR018580">
    <property type="entry name" value="Uncharacterised_YfhO"/>
</dbReference>
<organism evidence="2 3">
    <name type="scientific">Candidatus Atopostipes pullistercoris</name>
    <dbReference type="NCBI Taxonomy" id="2838467"/>
    <lineage>
        <taxon>Bacteria</taxon>
        <taxon>Bacillati</taxon>
        <taxon>Bacillota</taxon>
        <taxon>Bacilli</taxon>
        <taxon>Lactobacillales</taxon>
        <taxon>Carnobacteriaceae</taxon>
        <taxon>Atopostipes</taxon>
    </lineage>
</organism>
<feature type="transmembrane region" description="Helical" evidence="1">
    <location>
        <begin position="163"/>
        <end position="182"/>
    </location>
</feature>
<feature type="transmembrane region" description="Helical" evidence="1">
    <location>
        <begin position="406"/>
        <end position="426"/>
    </location>
</feature>
<evidence type="ECO:0000256" key="1">
    <source>
        <dbReference type="SAM" id="Phobius"/>
    </source>
</evidence>
<dbReference type="PANTHER" id="PTHR38454">
    <property type="entry name" value="INTEGRAL MEMBRANE PROTEIN-RELATED"/>
    <property type="match status" value="1"/>
</dbReference>
<feature type="transmembrane region" description="Helical" evidence="1">
    <location>
        <begin position="236"/>
        <end position="262"/>
    </location>
</feature>
<feature type="transmembrane region" description="Helical" evidence="1">
    <location>
        <begin position="15"/>
        <end position="35"/>
    </location>
</feature>
<dbReference type="Proteomes" id="UP000824106">
    <property type="component" value="Unassembled WGS sequence"/>
</dbReference>
<feature type="transmembrane region" description="Helical" evidence="1">
    <location>
        <begin position="110"/>
        <end position="130"/>
    </location>
</feature>
<feature type="transmembrane region" description="Helical" evidence="1">
    <location>
        <begin position="438"/>
        <end position="458"/>
    </location>
</feature>
<keyword evidence="1" id="KW-0812">Transmembrane</keyword>
<evidence type="ECO:0000313" key="3">
    <source>
        <dbReference type="Proteomes" id="UP000824106"/>
    </source>
</evidence>
<feature type="transmembrane region" description="Helical" evidence="1">
    <location>
        <begin position="350"/>
        <end position="370"/>
    </location>
</feature>
<proteinExistence type="predicted"/>
<reference evidence="2" key="1">
    <citation type="journal article" date="2021" name="PeerJ">
        <title>Extensive microbial diversity within the chicken gut microbiome revealed by metagenomics and culture.</title>
        <authorList>
            <person name="Gilroy R."/>
            <person name="Ravi A."/>
            <person name="Getino M."/>
            <person name="Pursley I."/>
            <person name="Horton D.L."/>
            <person name="Alikhan N.F."/>
            <person name="Baker D."/>
            <person name="Gharbi K."/>
            <person name="Hall N."/>
            <person name="Watson M."/>
            <person name="Adriaenssens E.M."/>
            <person name="Foster-Nyarko E."/>
            <person name="Jarju S."/>
            <person name="Secka A."/>
            <person name="Antonio M."/>
            <person name="Oren A."/>
            <person name="Chaudhuri R.R."/>
            <person name="La Ragione R."/>
            <person name="Hildebrand F."/>
            <person name="Pallen M.J."/>
        </authorList>
    </citation>
    <scope>NUCLEOTIDE SEQUENCE</scope>
    <source>
        <strain evidence="2">CHK169-4300</strain>
    </source>
</reference>
<feature type="transmembrane region" description="Helical" evidence="1">
    <location>
        <begin position="84"/>
        <end position="103"/>
    </location>
</feature>
<dbReference type="Pfam" id="PF09586">
    <property type="entry name" value="YfhO"/>
    <property type="match status" value="1"/>
</dbReference>
<keyword evidence="1" id="KW-1133">Transmembrane helix</keyword>
<comment type="caution">
    <text evidence="2">The sequence shown here is derived from an EMBL/GenBank/DDBJ whole genome shotgun (WGS) entry which is preliminary data.</text>
</comment>
<accession>A0A9D2G2R8</accession>
<dbReference type="EMBL" id="DXAZ01000065">
    <property type="protein sequence ID" value="HIZ71065.1"/>
    <property type="molecule type" value="Genomic_DNA"/>
</dbReference>
<gene>
    <name evidence="2" type="ORF">H9808_04800</name>
</gene>
<feature type="transmembrane region" description="Helical" evidence="1">
    <location>
        <begin position="136"/>
        <end position="156"/>
    </location>
</feature>
<feature type="transmembrane region" description="Helical" evidence="1">
    <location>
        <begin position="323"/>
        <end position="344"/>
    </location>
</feature>
<sequence>MSIREQKKPVRFETFFKYTVLFIGMSLAIFSVFFIQGKTFIWQRDGFHQHYPFFREYLNILRNFFQTGHWQSWNWNIGLGADTLISYGYYVVGDPFVYLGLLFPKGAEEFAFHAIMFVRIWCVGASFLFYAKKMNLSHLSALMGSIMYAFSHPVIYNVVRHPFFIHPMIFFPLLCLGIEKVFKKESGFFFVLMVAISAASNFYFFYMLTWMILVYALIRYISLIKKNSWQTFLKWFAYFVGLYFIGLFIASGIFVPLVYGFLNASRSPGPPPISLLVYPLRYYGLLIINSLTPGTIFWTIGGLSILSVFSLPFLVHRRKQRSGLFWTLTILGIMLLFPIFGSFMNGLSGPYNRFTFIVPFYMALATIYFMENIHDLKDLDMIWIRRLMLAYSVLYISAAIVTKDFLLYLTPVLLGWVIYGFIQYTQNKKWTIISFQRLMTFFVLLNLTVNGLIFYSPFGKNAVSGTEDYGTIDEAYLNVFDGVDQNLPTDSRYRIGVTSHNNNVRNQYAYINKSGTNSYASLTNGAVAEFAQFLEASSYQIIQPLRNGIDDRRIVNQALGIKYILTEEKYADYLPSDYTIRSDLSALNSNMLVAETENEAPFAYVETNGLSYTDAQKLHPVQRERLLANAVILEDHSEVNLEAPIKLGELKTHKGHWAEAENIHGQENLSLNQPMEITVDEANSQMTLTFDRPEELVGQEVFIYFEDIEFTPPEKFLKNQASTAFRLKVNFNKQNKGILQSDRYTFSSYFKRENILIHLNEVSEAEDTLTVTFQNAGDYSFGNVSVISRPFDEEQATKEALVKKENALEINTFTDEQIKGSIQASKDGMLVTNIPYTPGWQAYVDGQKVPTEKVNIGFVGLPISAGEHAVEFVYQTPYLKLGVVMSVLGIVALVGYEFIFRRYLK</sequence>
<reference evidence="2" key="2">
    <citation type="submission" date="2021-04" db="EMBL/GenBank/DDBJ databases">
        <authorList>
            <person name="Gilroy R."/>
        </authorList>
    </citation>
    <scope>NUCLEOTIDE SEQUENCE</scope>
    <source>
        <strain evidence="2">CHK169-4300</strain>
    </source>
</reference>
<dbReference type="AlphaFoldDB" id="A0A9D2G2R8"/>
<protein>
    <submittedName>
        <fullName evidence="2">YfhO family protein</fullName>
    </submittedName>
</protein>